<dbReference type="CDD" id="cd06561">
    <property type="entry name" value="AlkD_like"/>
    <property type="match status" value="1"/>
</dbReference>
<dbReference type="Gene3D" id="1.25.10.90">
    <property type="match status" value="1"/>
</dbReference>
<dbReference type="InterPro" id="IPR016024">
    <property type="entry name" value="ARM-type_fold"/>
</dbReference>
<protein>
    <recommendedName>
        <fullName evidence="3">DNA alkylation repair protein</fullName>
    </recommendedName>
</protein>
<gene>
    <name evidence="1" type="ORF">A2720_03655</name>
</gene>
<organism evidence="1 2">
    <name type="scientific">Candidatus Doudnabacteria bacterium RIFCSPHIGHO2_01_FULL_46_24</name>
    <dbReference type="NCBI Taxonomy" id="1817825"/>
    <lineage>
        <taxon>Bacteria</taxon>
        <taxon>Candidatus Doudnaibacteriota</taxon>
    </lineage>
</organism>
<dbReference type="PANTHER" id="PTHR34070">
    <property type="entry name" value="ARMADILLO-TYPE FOLD"/>
    <property type="match status" value="1"/>
</dbReference>
<name>A0A1F5NTP2_9BACT</name>
<dbReference type="AlphaFoldDB" id="A0A1F5NTP2"/>
<evidence type="ECO:0008006" key="3">
    <source>
        <dbReference type="Google" id="ProtNLM"/>
    </source>
</evidence>
<evidence type="ECO:0000313" key="2">
    <source>
        <dbReference type="Proteomes" id="UP000178892"/>
    </source>
</evidence>
<reference evidence="1 2" key="1">
    <citation type="journal article" date="2016" name="Nat. Commun.">
        <title>Thousands of microbial genomes shed light on interconnected biogeochemical processes in an aquifer system.</title>
        <authorList>
            <person name="Anantharaman K."/>
            <person name="Brown C.T."/>
            <person name="Hug L.A."/>
            <person name="Sharon I."/>
            <person name="Castelle C.J."/>
            <person name="Probst A.J."/>
            <person name="Thomas B.C."/>
            <person name="Singh A."/>
            <person name="Wilkins M.J."/>
            <person name="Karaoz U."/>
            <person name="Brodie E.L."/>
            <person name="Williams K.H."/>
            <person name="Hubbard S.S."/>
            <person name="Banfield J.F."/>
        </authorList>
    </citation>
    <scope>NUCLEOTIDE SEQUENCE [LARGE SCALE GENOMIC DNA]</scope>
</reference>
<comment type="caution">
    <text evidence="1">The sequence shown here is derived from an EMBL/GenBank/DDBJ whole genome shotgun (WGS) entry which is preliminary data.</text>
</comment>
<proteinExistence type="predicted"/>
<dbReference type="SUPFAM" id="SSF48371">
    <property type="entry name" value="ARM repeat"/>
    <property type="match status" value="1"/>
</dbReference>
<dbReference type="Pfam" id="PF08713">
    <property type="entry name" value="DNA_alkylation"/>
    <property type="match status" value="1"/>
</dbReference>
<dbReference type="Proteomes" id="UP000178892">
    <property type="component" value="Unassembled WGS sequence"/>
</dbReference>
<dbReference type="EMBL" id="MFEL01000012">
    <property type="protein sequence ID" value="OGE81036.1"/>
    <property type="molecule type" value="Genomic_DNA"/>
</dbReference>
<dbReference type="PANTHER" id="PTHR34070:SF1">
    <property type="entry name" value="DNA ALKYLATION REPAIR PROTEIN"/>
    <property type="match status" value="1"/>
</dbReference>
<accession>A0A1F5NTP2</accession>
<dbReference type="STRING" id="1817825.A2720_03655"/>
<evidence type="ECO:0000313" key="1">
    <source>
        <dbReference type="EMBL" id="OGE81036.1"/>
    </source>
</evidence>
<sequence>MKSHLISGLSIITYNPSLKSLTKDIKKLADPKRATSSQWFFKTGKGQYGYGDQFVGLNSATQRLLAKKYSHLGFREIETLLKSKIHEERQIGFLILVIQFNRGEQSQKTRIYKFYLDHIDRVNNWDLVDLSADKILGAYLLGKPTGILNKLARSQNLWERRVAIIATYHFIKQNQFAKTLEIAEILLQDKHDLIHKAVGWMLREVGNRSLPTEIKFLKKHYKIMPRTMLRYAIEKFPEKQRKFYMAKN</sequence>
<dbReference type="InterPro" id="IPR014825">
    <property type="entry name" value="DNA_alkylation"/>
</dbReference>